<accession>A0ABR2FGK3</accession>
<keyword evidence="3" id="KW-1185">Reference proteome</keyword>
<feature type="compositionally biased region" description="Basic and acidic residues" evidence="1">
    <location>
        <begin position="125"/>
        <end position="141"/>
    </location>
</feature>
<protein>
    <submittedName>
        <fullName evidence="2">Uncharacterized protein</fullName>
    </submittedName>
</protein>
<evidence type="ECO:0000256" key="1">
    <source>
        <dbReference type="SAM" id="MobiDB-lite"/>
    </source>
</evidence>
<dbReference type="Proteomes" id="UP001472677">
    <property type="component" value="Unassembled WGS sequence"/>
</dbReference>
<comment type="caution">
    <text evidence="2">The sequence shown here is derived from an EMBL/GenBank/DDBJ whole genome shotgun (WGS) entry which is preliminary data.</text>
</comment>
<name>A0ABR2FGK3_9ROSI</name>
<evidence type="ECO:0000313" key="3">
    <source>
        <dbReference type="Proteomes" id="UP001472677"/>
    </source>
</evidence>
<organism evidence="2 3">
    <name type="scientific">Hibiscus sabdariffa</name>
    <name type="common">roselle</name>
    <dbReference type="NCBI Taxonomy" id="183260"/>
    <lineage>
        <taxon>Eukaryota</taxon>
        <taxon>Viridiplantae</taxon>
        <taxon>Streptophyta</taxon>
        <taxon>Embryophyta</taxon>
        <taxon>Tracheophyta</taxon>
        <taxon>Spermatophyta</taxon>
        <taxon>Magnoliopsida</taxon>
        <taxon>eudicotyledons</taxon>
        <taxon>Gunneridae</taxon>
        <taxon>Pentapetalae</taxon>
        <taxon>rosids</taxon>
        <taxon>malvids</taxon>
        <taxon>Malvales</taxon>
        <taxon>Malvaceae</taxon>
        <taxon>Malvoideae</taxon>
        <taxon>Hibiscus</taxon>
    </lineage>
</organism>
<feature type="compositionally biased region" description="Basic and acidic residues" evidence="1">
    <location>
        <begin position="49"/>
        <end position="76"/>
    </location>
</feature>
<feature type="region of interest" description="Disordered" evidence="1">
    <location>
        <begin position="115"/>
        <end position="203"/>
    </location>
</feature>
<gene>
    <name evidence="2" type="ORF">V6N12_070257</name>
</gene>
<sequence length="331" mass="38399">MEDFEKINGKKKLSSIPTNYVTLLQLRERWNKEKERKQKGKEDEAEPLQQEKKETIVEERVDDEVSGRGREKGRFPRLIRDNGKRVADVKPSDDIIAVAEDFDIEKKGEEFKKKKNKNWKNKKRNGMEEKVRAANEREEMNGRAGNALLPASTKNNEGEEELIGDETHAPELTSAEEVNVEARREPRQSFTPRTHGRKFQAMPMGGNIITGAYAPKLASVKEENDEARMESQPRIMPRIHGRTAEIGRKFQAMSMNGEIRTGYYRRYDRQNVDFNHRRNDPELNRTHNATFGRRRELNRRSEGMVWVKKREVKGQNVSEIQSSSCSSKEVD</sequence>
<feature type="compositionally biased region" description="Basic residues" evidence="1">
    <location>
        <begin position="115"/>
        <end position="124"/>
    </location>
</feature>
<evidence type="ECO:0000313" key="2">
    <source>
        <dbReference type="EMBL" id="KAK8579961.1"/>
    </source>
</evidence>
<feature type="region of interest" description="Disordered" evidence="1">
    <location>
        <begin position="32"/>
        <end position="76"/>
    </location>
</feature>
<feature type="compositionally biased region" description="Basic and acidic residues" evidence="1">
    <location>
        <begin position="32"/>
        <end position="42"/>
    </location>
</feature>
<proteinExistence type="predicted"/>
<dbReference type="EMBL" id="JBBPBM010000006">
    <property type="protein sequence ID" value="KAK8579961.1"/>
    <property type="molecule type" value="Genomic_DNA"/>
</dbReference>
<reference evidence="2 3" key="1">
    <citation type="journal article" date="2024" name="G3 (Bethesda)">
        <title>Genome assembly of Hibiscus sabdariffa L. provides insights into metabolisms of medicinal natural products.</title>
        <authorList>
            <person name="Kim T."/>
        </authorList>
    </citation>
    <scope>NUCLEOTIDE SEQUENCE [LARGE SCALE GENOMIC DNA]</scope>
    <source>
        <strain evidence="2">TK-2024</strain>
        <tissue evidence="2">Old leaves</tissue>
    </source>
</reference>